<proteinExistence type="predicted"/>
<evidence type="ECO:0000313" key="2">
    <source>
        <dbReference type="Proteomes" id="UP001589734"/>
    </source>
</evidence>
<keyword evidence="2" id="KW-1185">Reference proteome</keyword>
<dbReference type="EMBL" id="JBHLYW010000022">
    <property type="protein sequence ID" value="MFC0079347.1"/>
    <property type="molecule type" value="Genomic_DNA"/>
</dbReference>
<sequence>MIKNSFLILLLAGFTAFSQESFYKKVLFNKEIKVQELNLDSKEVDTNFPDYLFNKTNFKKITSFYIETNQDKFVIDPNSGSILECTFTSDQDFVQQKYKIQNFALKNYGNFNEDFDYKTYTIFVQRGFIIAFNKIEKTMLMIDVNSCIFEKQKNKVLKLLKNKKTFDVFVLNCGGKELISKI</sequence>
<dbReference type="Proteomes" id="UP001589734">
    <property type="component" value="Unassembled WGS sequence"/>
</dbReference>
<dbReference type="RefSeq" id="WP_379686925.1">
    <property type="nucleotide sequence ID" value="NZ_JBHLYW010000022.1"/>
</dbReference>
<gene>
    <name evidence="1" type="ORF">ACFFLS_20040</name>
</gene>
<name>A0ABV6BZA3_9FLAO</name>
<protein>
    <submittedName>
        <fullName evidence="1">Uncharacterized protein</fullName>
    </submittedName>
</protein>
<reference evidence="1 2" key="1">
    <citation type="submission" date="2024-09" db="EMBL/GenBank/DDBJ databases">
        <authorList>
            <person name="Sun Q."/>
            <person name="Mori K."/>
        </authorList>
    </citation>
    <scope>NUCLEOTIDE SEQUENCE [LARGE SCALE GENOMIC DNA]</scope>
    <source>
        <strain evidence="1 2">CGMCC 1.12926</strain>
    </source>
</reference>
<accession>A0ABV6BZA3</accession>
<comment type="caution">
    <text evidence="1">The sequence shown here is derived from an EMBL/GenBank/DDBJ whole genome shotgun (WGS) entry which is preliminary data.</text>
</comment>
<evidence type="ECO:0000313" key="1">
    <source>
        <dbReference type="EMBL" id="MFC0079347.1"/>
    </source>
</evidence>
<organism evidence="1 2">
    <name type="scientific">Flavobacterium procerum</name>
    <dbReference type="NCBI Taxonomy" id="1455569"/>
    <lineage>
        <taxon>Bacteria</taxon>
        <taxon>Pseudomonadati</taxon>
        <taxon>Bacteroidota</taxon>
        <taxon>Flavobacteriia</taxon>
        <taxon>Flavobacteriales</taxon>
        <taxon>Flavobacteriaceae</taxon>
        <taxon>Flavobacterium</taxon>
    </lineage>
</organism>